<evidence type="ECO:0000313" key="2">
    <source>
        <dbReference type="EMBL" id="KKM06765.1"/>
    </source>
</evidence>
<evidence type="ECO:0000256" key="1">
    <source>
        <dbReference type="SAM" id="MobiDB-lite"/>
    </source>
</evidence>
<dbReference type="AlphaFoldDB" id="A0A0F9H6W4"/>
<accession>A0A0F9H6W4</accession>
<gene>
    <name evidence="2" type="ORF">LCGC14_1740720</name>
</gene>
<protein>
    <submittedName>
        <fullName evidence="2">Uncharacterized protein</fullName>
    </submittedName>
</protein>
<feature type="region of interest" description="Disordered" evidence="1">
    <location>
        <begin position="90"/>
        <end position="111"/>
    </location>
</feature>
<proteinExistence type="predicted"/>
<reference evidence="2" key="1">
    <citation type="journal article" date="2015" name="Nature">
        <title>Complex archaea that bridge the gap between prokaryotes and eukaryotes.</title>
        <authorList>
            <person name="Spang A."/>
            <person name="Saw J.H."/>
            <person name="Jorgensen S.L."/>
            <person name="Zaremba-Niedzwiedzka K."/>
            <person name="Martijn J."/>
            <person name="Lind A.E."/>
            <person name="van Eijk R."/>
            <person name="Schleper C."/>
            <person name="Guy L."/>
            <person name="Ettema T.J."/>
        </authorList>
    </citation>
    <scope>NUCLEOTIDE SEQUENCE</scope>
</reference>
<dbReference type="EMBL" id="LAZR01015918">
    <property type="protein sequence ID" value="KKM06765.1"/>
    <property type="molecule type" value="Genomic_DNA"/>
</dbReference>
<name>A0A0F9H6W4_9ZZZZ</name>
<sequence length="229" mass="24586">MADFNLETRARELAEDIDRANEWGVGDIAEEIKSVLCDTLQAAEDVVRAQEEPEDSTLWPNQLDRATRNAAFLDAADAIRALRESTQATSSGSVCELGSEDAATRKDAGTASVEAEVPVSSDPHECCTTCGVNMNAWRCPDCHGSPNPACVCGRLASWTTPSSPHPSLRPKQYAYARRRETSPSPTLAPETGSTPSSPATRTGLTRTSGRNSSRTRPTPRHSGSGLPRF</sequence>
<comment type="caution">
    <text evidence="2">The sequence shown here is derived from an EMBL/GenBank/DDBJ whole genome shotgun (WGS) entry which is preliminary data.</text>
</comment>
<feature type="region of interest" description="Disordered" evidence="1">
    <location>
        <begin position="175"/>
        <end position="229"/>
    </location>
</feature>
<feature type="compositionally biased region" description="Low complexity" evidence="1">
    <location>
        <begin position="200"/>
        <end position="229"/>
    </location>
</feature>
<organism evidence="2">
    <name type="scientific">marine sediment metagenome</name>
    <dbReference type="NCBI Taxonomy" id="412755"/>
    <lineage>
        <taxon>unclassified sequences</taxon>
        <taxon>metagenomes</taxon>
        <taxon>ecological metagenomes</taxon>
    </lineage>
</organism>